<dbReference type="Gene3D" id="2.120.10.30">
    <property type="entry name" value="TolB, C-terminal domain"/>
    <property type="match status" value="1"/>
</dbReference>
<organism evidence="3 4">
    <name type="scientific">Rubripirellula reticaptiva</name>
    <dbReference type="NCBI Taxonomy" id="2528013"/>
    <lineage>
        <taxon>Bacteria</taxon>
        <taxon>Pseudomonadati</taxon>
        <taxon>Planctomycetota</taxon>
        <taxon>Planctomycetia</taxon>
        <taxon>Pirellulales</taxon>
        <taxon>Pirellulaceae</taxon>
        <taxon>Rubripirellula</taxon>
    </lineage>
</organism>
<dbReference type="GO" id="GO:0005509">
    <property type="term" value="F:calcium ion binding"/>
    <property type="evidence" value="ECO:0007669"/>
    <property type="project" value="TreeGrafter"/>
</dbReference>
<protein>
    <submittedName>
        <fullName evidence="3">SMP-30/Gluconolaconase/LRE-like region</fullName>
    </submittedName>
</protein>
<dbReference type="GO" id="GO:0019853">
    <property type="term" value="P:L-ascorbic acid biosynthetic process"/>
    <property type="evidence" value="ECO:0007669"/>
    <property type="project" value="TreeGrafter"/>
</dbReference>
<comment type="caution">
    <text evidence="3">The sequence shown here is derived from an EMBL/GenBank/DDBJ whole genome shotgun (WGS) entry which is preliminary data.</text>
</comment>
<keyword evidence="4" id="KW-1185">Reference proteome</keyword>
<name>A0A5C6EDP2_9BACT</name>
<dbReference type="OrthoDB" id="261885at2"/>
<dbReference type="RefSeq" id="WP_146536294.1">
    <property type="nucleotide sequence ID" value="NZ_SJPX01000005.1"/>
</dbReference>
<dbReference type="Proteomes" id="UP000317977">
    <property type="component" value="Unassembled WGS sequence"/>
</dbReference>
<feature type="domain" description="SMP-30/Gluconolactonase/LRE-like region" evidence="2">
    <location>
        <begin position="21"/>
        <end position="281"/>
    </location>
</feature>
<evidence type="ECO:0000259" key="2">
    <source>
        <dbReference type="Pfam" id="PF08450"/>
    </source>
</evidence>
<dbReference type="PANTHER" id="PTHR10907:SF47">
    <property type="entry name" value="REGUCALCIN"/>
    <property type="match status" value="1"/>
</dbReference>
<comment type="similarity">
    <text evidence="1">Belongs to the SMP-30/CGR1 family.</text>
</comment>
<evidence type="ECO:0000313" key="3">
    <source>
        <dbReference type="EMBL" id="TWU47843.1"/>
    </source>
</evidence>
<dbReference type="Pfam" id="PF08450">
    <property type="entry name" value="SGL"/>
    <property type="match status" value="1"/>
</dbReference>
<dbReference type="AlphaFoldDB" id="A0A5C6EDP2"/>
<accession>A0A5C6EDP2</accession>
<dbReference type="InterPro" id="IPR013658">
    <property type="entry name" value="SGL"/>
</dbReference>
<dbReference type="SUPFAM" id="SSF63829">
    <property type="entry name" value="Calcium-dependent phosphotriesterase"/>
    <property type="match status" value="1"/>
</dbReference>
<reference evidence="3 4" key="1">
    <citation type="submission" date="2019-02" db="EMBL/GenBank/DDBJ databases">
        <title>Deep-cultivation of Planctomycetes and their phenomic and genomic characterization uncovers novel biology.</title>
        <authorList>
            <person name="Wiegand S."/>
            <person name="Jogler M."/>
            <person name="Boedeker C."/>
            <person name="Pinto D."/>
            <person name="Vollmers J."/>
            <person name="Rivas-Marin E."/>
            <person name="Kohn T."/>
            <person name="Peeters S.H."/>
            <person name="Heuer A."/>
            <person name="Rast P."/>
            <person name="Oberbeckmann S."/>
            <person name="Bunk B."/>
            <person name="Jeske O."/>
            <person name="Meyerdierks A."/>
            <person name="Storesund J.E."/>
            <person name="Kallscheuer N."/>
            <person name="Luecker S."/>
            <person name="Lage O.M."/>
            <person name="Pohl T."/>
            <person name="Merkel B.J."/>
            <person name="Hornburger P."/>
            <person name="Mueller R.-W."/>
            <person name="Bruemmer F."/>
            <person name="Labrenz M."/>
            <person name="Spormann A.M."/>
            <person name="Op Den Camp H."/>
            <person name="Overmann J."/>
            <person name="Amann R."/>
            <person name="Jetten M.S.M."/>
            <person name="Mascher T."/>
            <person name="Medema M.H."/>
            <person name="Devos D.P."/>
            <person name="Kaster A.-K."/>
            <person name="Ovreas L."/>
            <person name="Rohde M."/>
            <person name="Galperin M.Y."/>
            <person name="Jogler C."/>
        </authorList>
    </citation>
    <scope>NUCLEOTIDE SEQUENCE [LARGE SCALE GENOMIC DNA]</scope>
    <source>
        <strain evidence="3 4">Poly59</strain>
    </source>
</reference>
<dbReference type="PANTHER" id="PTHR10907">
    <property type="entry name" value="REGUCALCIN"/>
    <property type="match status" value="1"/>
</dbReference>
<evidence type="ECO:0000256" key="1">
    <source>
        <dbReference type="ARBA" id="ARBA00008853"/>
    </source>
</evidence>
<sequence>MTETRQARSLRIPDSDALRFLPEGPIAMGEGQFSWVGIQHGSDSTVGSINIYDVGAKKNQSFQLPGRPGFAFECQTAGAFVVGCERTLGIFQTYTGQWQPFCEGIDADVTNTIINDGLVYEDNLIFGTKDLEFATKKAGLYLYRGSDEKLIRLRDDQICSNGKAILKGEDGKLSLLDIDSPTRKIVRYDLDIAAGTLGDPTTVIDFEGDPAVPDGMIVTPDGTGIIVAMFHPGVAPFGQTRLYDLNSGELRCTWQTPGSPQNTCPALMPFEGQLKLVITTAVENFSPADCDACPNAGYIFIGDTDIKDLGQEVSPLFPR</sequence>
<dbReference type="EMBL" id="SJPX01000005">
    <property type="protein sequence ID" value="TWU47843.1"/>
    <property type="molecule type" value="Genomic_DNA"/>
</dbReference>
<evidence type="ECO:0000313" key="4">
    <source>
        <dbReference type="Proteomes" id="UP000317977"/>
    </source>
</evidence>
<proteinExistence type="inferred from homology"/>
<dbReference type="InterPro" id="IPR011042">
    <property type="entry name" value="6-blade_b-propeller_TolB-like"/>
</dbReference>
<gene>
    <name evidence="3" type="ORF">Poly59_46850</name>
</gene>
<dbReference type="GO" id="GO:0004341">
    <property type="term" value="F:gluconolactonase activity"/>
    <property type="evidence" value="ECO:0007669"/>
    <property type="project" value="TreeGrafter"/>
</dbReference>